<keyword evidence="2" id="KW-1185">Reference proteome</keyword>
<dbReference type="EMBL" id="AP018694">
    <property type="protein sequence ID" value="BBE20863.1"/>
    <property type="molecule type" value="Genomic_DNA"/>
</dbReference>
<accession>A0A5K7SH60</accession>
<protein>
    <submittedName>
        <fullName evidence="1">Uncharacterized protein</fullName>
    </submittedName>
</protein>
<dbReference type="AlphaFoldDB" id="A0A5K7SH60"/>
<dbReference type="KEGG" id="anf:AQPE_5058"/>
<evidence type="ECO:0000313" key="1">
    <source>
        <dbReference type="EMBL" id="BBE20863.1"/>
    </source>
</evidence>
<evidence type="ECO:0000313" key="2">
    <source>
        <dbReference type="Proteomes" id="UP001193389"/>
    </source>
</evidence>
<proteinExistence type="predicted"/>
<dbReference type="Proteomes" id="UP001193389">
    <property type="component" value="Chromosome"/>
</dbReference>
<reference evidence="1" key="1">
    <citation type="journal article" date="2020" name="Int. J. Syst. Evol. Microbiol.">
        <title>Aquipluma nitroreducens gen. nov. sp. nov., a novel facultatively anaerobic bacterium isolated from a freshwater lake.</title>
        <authorList>
            <person name="Watanabe M."/>
            <person name="Kojima H."/>
            <person name="Fukui M."/>
        </authorList>
    </citation>
    <scope>NUCLEOTIDE SEQUENCE</scope>
    <source>
        <strain evidence="1">MeG22</strain>
    </source>
</reference>
<name>A0A5K7SH60_9BACT</name>
<organism evidence="1 2">
    <name type="scientific">Aquipluma nitroreducens</name>
    <dbReference type="NCBI Taxonomy" id="2010828"/>
    <lineage>
        <taxon>Bacteria</taxon>
        <taxon>Pseudomonadati</taxon>
        <taxon>Bacteroidota</taxon>
        <taxon>Bacteroidia</taxon>
        <taxon>Marinilabiliales</taxon>
        <taxon>Prolixibacteraceae</taxon>
        <taxon>Aquipluma</taxon>
    </lineage>
</organism>
<dbReference type="RefSeq" id="WP_318348955.1">
    <property type="nucleotide sequence ID" value="NZ_AP018694.1"/>
</dbReference>
<sequence length="107" mass="12151">MALNKGKHIVEEIDGVRCSLVEKEVSPTRTEFLKKLLEFNKYTVKVAAEGESGTFKIGVTDMLFNPVVDVYKRDLKSLSGKKVTPAYWLQESTQEGESEVNYWDFKG</sequence>
<gene>
    <name evidence="1" type="ORF">AQPE_5058</name>
</gene>